<dbReference type="InterPro" id="IPR051397">
    <property type="entry name" value="Zn-ADH-like_protein"/>
</dbReference>
<dbReference type="InterPro" id="IPR036291">
    <property type="entry name" value="NAD(P)-bd_dom_sf"/>
</dbReference>
<proteinExistence type="predicted"/>
<reference evidence="1 2" key="1">
    <citation type="submission" date="2017-11" db="EMBL/GenBank/DDBJ databases">
        <title>Genomic Encyclopedia of Archaeal and Bacterial Type Strains, Phase II (KMG-II): From Individual Species to Whole Genera.</title>
        <authorList>
            <person name="Goeker M."/>
        </authorList>
    </citation>
    <scope>NUCLEOTIDE SEQUENCE [LARGE SCALE GENOMIC DNA]</scope>
    <source>
        <strain evidence="1 2">DSM 27393</strain>
    </source>
</reference>
<dbReference type="EMBL" id="PGFF01000001">
    <property type="protein sequence ID" value="PJJ70877.1"/>
    <property type="molecule type" value="Genomic_DNA"/>
</dbReference>
<evidence type="ECO:0000313" key="2">
    <source>
        <dbReference type="Proteomes" id="UP000228758"/>
    </source>
</evidence>
<dbReference type="SUPFAM" id="SSF51735">
    <property type="entry name" value="NAD(P)-binding Rossmann-fold domains"/>
    <property type="match status" value="1"/>
</dbReference>
<keyword evidence="2" id="KW-1185">Reference proteome</keyword>
<evidence type="ECO:0000313" key="1">
    <source>
        <dbReference type="EMBL" id="PJJ70877.1"/>
    </source>
</evidence>
<dbReference type="InterPro" id="IPR011032">
    <property type="entry name" value="GroES-like_sf"/>
</dbReference>
<sequence>MRAAIFTAPDASPVCADFPEPTVPPGSEPLQLVGAGLHNVVRGLATGRHYGRGQMRYPLVPGIDAVARTSDGRLVYTGYARPPFGTMAERLFAPFQADVPAGADPLAIAAGMNPSLSGWMVLTARRRELGALGTVLVLGATGTSGSLAVQGALALGAERVIAAGRDQGTLEQLRGEGATTVSLAHDGPDSLERALADVVSETAPGLVLDYLWGSVAEAAFAALGRSGEDVEADTSYVQIGTLAGAKAALPADLLRSRRIRITGSGVGSVSHEEMLAEAPEVMARFADGTLHLPYTAFPLSRIGEAWAHTGRSRVVVVPD</sequence>
<organism evidence="1 2">
    <name type="scientific">Diaminobutyricimonas aerilata</name>
    <dbReference type="NCBI Taxonomy" id="1162967"/>
    <lineage>
        <taxon>Bacteria</taxon>
        <taxon>Bacillati</taxon>
        <taxon>Actinomycetota</taxon>
        <taxon>Actinomycetes</taxon>
        <taxon>Micrococcales</taxon>
        <taxon>Microbacteriaceae</taxon>
        <taxon>Diaminobutyricimonas</taxon>
    </lineage>
</organism>
<comment type="caution">
    <text evidence="1">The sequence shown here is derived from an EMBL/GenBank/DDBJ whole genome shotgun (WGS) entry which is preliminary data.</text>
</comment>
<dbReference type="PANTHER" id="PTHR43677">
    <property type="entry name" value="SHORT-CHAIN DEHYDROGENASE/REDUCTASE"/>
    <property type="match status" value="1"/>
</dbReference>
<dbReference type="GO" id="GO:0016491">
    <property type="term" value="F:oxidoreductase activity"/>
    <property type="evidence" value="ECO:0007669"/>
    <property type="project" value="TreeGrafter"/>
</dbReference>
<dbReference type="SUPFAM" id="SSF50129">
    <property type="entry name" value="GroES-like"/>
    <property type="match status" value="1"/>
</dbReference>
<dbReference type="Proteomes" id="UP000228758">
    <property type="component" value="Unassembled WGS sequence"/>
</dbReference>
<dbReference type="Gene3D" id="3.40.50.720">
    <property type="entry name" value="NAD(P)-binding Rossmann-like Domain"/>
    <property type="match status" value="1"/>
</dbReference>
<accession>A0A2M9CG73</accession>
<dbReference type="PANTHER" id="PTHR43677:SF11">
    <property type="entry name" value="ZINC-CONTAINING ALCOHOL DEHYDROGENASE"/>
    <property type="match status" value="1"/>
</dbReference>
<name>A0A2M9CG73_9MICO</name>
<protein>
    <submittedName>
        <fullName evidence="1">NADPH:quinone reductase-like Zn-dependent oxidoreductase</fullName>
    </submittedName>
</protein>
<dbReference type="AlphaFoldDB" id="A0A2M9CG73"/>
<gene>
    <name evidence="1" type="ORF">CLV46_0406</name>
</gene>